<reference evidence="2" key="1">
    <citation type="submission" date="2021-01" db="EMBL/GenBank/DDBJ databases">
        <authorList>
            <person name="Zahm M."/>
            <person name="Roques C."/>
            <person name="Cabau C."/>
            <person name="Klopp C."/>
            <person name="Donnadieu C."/>
            <person name="Jouanno E."/>
            <person name="Lampietro C."/>
            <person name="Louis A."/>
            <person name="Herpin A."/>
            <person name="Echchiki A."/>
            <person name="Berthelot C."/>
            <person name="Parey E."/>
            <person name="Roest-Crollius H."/>
            <person name="Braasch I."/>
            <person name="Postlethwait J."/>
            <person name="Bobe J."/>
            <person name="Montfort J."/>
            <person name="Bouchez O."/>
            <person name="Begum T."/>
            <person name="Mejri S."/>
            <person name="Adams A."/>
            <person name="Chen W.-J."/>
            <person name="Guiguen Y."/>
        </authorList>
    </citation>
    <scope>NUCLEOTIDE SEQUENCE</scope>
    <source>
        <strain evidence="2">YG-15Mar2019-1</strain>
        <tissue evidence="2">Brain</tissue>
    </source>
</reference>
<dbReference type="Proteomes" id="UP001046870">
    <property type="component" value="Chromosome 2"/>
</dbReference>
<accession>A0A9D3QCX1</accession>
<evidence type="ECO:0000313" key="2">
    <source>
        <dbReference type="EMBL" id="KAG7487647.1"/>
    </source>
</evidence>
<protein>
    <submittedName>
        <fullName evidence="2">Uncharacterized protein</fullName>
    </submittedName>
</protein>
<keyword evidence="3" id="KW-1185">Reference proteome</keyword>
<name>A0A9D3QCX1_MEGAT</name>
<evidence type="ECO:0000313" key="3">
    <source>
        <dbReference type="Proteomes" id="UP001046870"/>
    </source>
</evidence>
<gene>
    <name evidence="2" type="ORF">MATL_G00025790</name>
</gene>
<feature type="compositionally biased region" description="Polar residues" evidence="1">
    <location>
        <begin position="101"/>
        <end position="126"/>
    </location>
</feature>
<evidence type="ECO:0000256" key="1">
    <source>
        <dbReference type="SAM" id="MobiDB-lite"/>
    </source>
</evidence>
<organism evidence="2 3">
    <name type="scientific">Megalops atlanticus</name>
    <name type="common">Tarpon</name>
    <name type="synonym">Clupea gigantea</name>
    <dbReference type="NCBI Taxonomy" id="7932"/>
    <lineage>
        <taxon>Eukaryota</taxon>
        <taxon>Metazoa</taxon>
        <taxon>Chordata</taxon>
        <taxon>Craniata</taxon>
        <taxon>Vertebrata</taxon>
        <taxon>Euteleostomi</taxon>
        <taxon>Actinopterygii</taxon>
        <taxon>Neopterygii</taxon>
        <taxon>Teleostei</taxon>
        <taxon>Elopiformes</taxon>
        <taxon>Megalopidae</taxon>
        <taxon>Megalops</taxon>
    </lineage>
</organism>
<feature type="region of interest" description="Disordered" evidence="1">
    <location>
        <begin position="24"/>
        <end position="209"/>
    </location>
</feature>
<dbReference type="EMBL" id="JAFDVH010000002">
    <property type="protein sequence ID" value="KAG7487647.1"/>
    <property type="molecule type" value="Genomic_DNA"/>
</dbReference>
<feature type="compositionally biased region" description="Basic and acidic residues" evidence="1">
    <location>
        <begin position="160"/>
        <end position="178"/>
    </location>
</feature>
<sequence length="209" mass="22620">MGKQDETDKSFHFISAGKLFRNAFDMTGGTPCGTPTKDKNAYEQQTSPEDLEKTSPAPAQPPLYRIGEGRSAFVRGGGSDFSHCPPTSGQRGDEGPGQLRQGHQLNECIQPQDSAVPSLSHPQTAAVSPHTPPWRLARTPALSEDASPEPLASARGTTTQREERKSRQGRGRREDIVRCRGRPSSPSQPRVILRAGASQARGLPPRPFC</sequence>
<proteinExistence type="predicted"/>
<comment type="caution">
    <text evidence="2">The sequence shown here is derived from an EMBL/GenBank/DDBJ whole genome shotgun (WGS) entry which is preliminary data.</text>
</comment>
<dbReference type="AlphaFoldDB" id="A0A9D3QCX1"/>